<reference evidence="1" key="1">
    <citation type="submission" date="2015-08" db="EMBL/GenBank/DDBJ databases">
        <authorList>
            <person name="Babu N.S."/>
            <person name="Beckwith C.J."/>
            <person name="Beseler K.G."/>
            <person name="Brison A."/>
            <person name="Carone J.V."/>
            <person name="Caskin T.P."/>
            <person name="Diamond M."/>
            <person name="Durham M.E."/>
            <person name="Foxe J.M."/>
            <person name="Go M."/>
            <person name="Henderson B.A."/>
            <person name="Jones I.B."/>
            <person name="McGettigan J.A."/>
            <person name="Micheletti S.J."/>
            <person name="Nasrallah M.E."/>
            <person name="Ortiz D."/>
            <person name="Piller C.R."/>
            <person name="Privatt S.R."/>
            <person name="Schneider S.L."/>
            <person name="Sharp S."/>
            <person name="Smith T.C."/>
            <person name="Stanton J.D."/>
            <person name="Ullery H.E."/>
            <person name="Wilson R.J."/>
            <person name="Serrano M.G."/>
            <person name="Buck G."/>
            <person name="Lee V."/>
            <person name="Wang Y."/>
            <person name="Carvalho R."/>
            <person name="Voegtly L."/>
            <person name="Shi R."/>
            <person name="Duckworth R."/>
            <person name="Johnson A."/>
            <person name="Loviza R."/>
            <person name="Walstead R."/>
            <person name="Shah Z."/>
            <person name="Kiflezghi M."/>
            <person name="Wade K."/>
            <person name="Ball S.L."/>
            <person name="Bradley K.W."/>
            <person name="Asai D.J."/>
            <person name="Bowman C.A."/>
            <person name="Russell D.A."/>
            <person name="Pope W.H."/>
            <person name="Jacobs-Sera D."/>
            <person name="Hendrix R.W."/>
            <person name="Hatfull G.F."/>
        </authorList>
    </citation>
    <scope>NUCLEOTIDE SEQUENCE</scope>
</reference>
<organism evidence="1">
    <name type="scientific">metagenome</name>
    <dbReference type="NCBI Taxonomy" id="256318"/>
    <lineage>
        <taxon>unclassified sequences</taxon>
        <taxon>metagenomes</taxon>
    </lineage>
</organism>
<dbReference type="AlphaFoldDB" id="A0A2P2CBA9"/>
<protein>
    <submittedName>
        <fullName evidence="1">Uncharacterized protein</fullName>
    </submittedName>
</protein>
<dbReference type="EMBL" id="CZKB01000009">
    <property type="protein sequence ID" value="CUR59256.1"/>
    <property type="molecule type" value="Genomic_DNA"/>
</dbReference>
<proteinExistence type="predicted"/>
<gene>
    <name evidence="1" type="ORF">NOCA1170136</name>
</gene>
<accession>A0A2P2CBA9</accession>
<sequence>MGPRHLVATVLVEPSTVEDLELRVMTDDLWLWPVRTAPVVVDGARLEFQLRRRLVEQRRGESYDAAGWTPVWIGFGAAWHEFGPDGNVQPTGPLPWAAHQRLWRALDEFGPLVRYQRRLRGIPTVATAQWPGLNLR</sequence>
<name>A0A2P2CBA9_9ZZZZ</name>
<evidence type="ECO:0000313" key="1">
    <source>
        <dbReference type="EMBL" id="CUR59256.1"/>
    </source>
</evidence>